<comment type="pathway">
    <text evidence="2">Siderophore biosynthesis.</text>
</comment>
<dbReference type="EMBL" id="CP003600">
    <property type="protein sequence ID" value="AFY93194.1"/>
    <property type="molecule type" value="Genomic_DNA"/>
</dbReference>
<evidence type="ECO:0000256" key="1">
    <source>
        <dbReference type="ARBA" id="ARBA00001974"/>
    </source>
</evidence>
<gene>
    <name evidence="15" type="ORF">Cha6605_2108</name>
</gene>
<dbReference type="OrthoDB" id="370110at2"/>
<dbReference type="SUPFAM" id="SSF51905">
    <property type="entry name" value="FAD/NAD(P)-binding domain"/>
    <property type="match status" value="2"/>
</dbReference>
<evidence type="ECO:0000256" key="13">
    <source>
        <dbReference type="ARBA" id="ARBA00032738"/>
    </source>
</evidence>
<keyword evidence="7" id="KW-0274">FAD</keyword>
<evidence type="ECO:0000313" key="16">
    <source>
        <dbReference type="Proteomes" id="UP000010366"/>
    </source>
</evidence>
<evidence type="ECO:0000256" key="11">
    <source>
        <dbReference type="ARBA" id="ARBA00031158"/>
    </source>
</evidence>
<accession>K9UG53</accession>
<dbReference type="PANTHER" id="PTHR38663:SF1">
    <property type="entry name" value="L-ORNITHINE N(5)-MONOOXYGENASE"/>
    <property type="match status" value="1"/>
</dbReference>
<sequence>MLDPLVTLPEFIDLAIVGAGLHALTLATHLLQKKKSMRGRFLAFDPSGTWMSQWERQFAAFEIPHLRSPAVHQPDPDPHALRTFAAPRPDELFAPYDLPGTQLFRDFCQETIRRWQLADCVYPARVIRVEPCQNRGRARFCLHLSNGQSIISRRVVIANGGAVPNLPEWVGEISTSYPQDRLLHSHQIDLRGSRLQGERVLIVGGGLTSGHLALGAVERGAQVLLMSRRNVYDKLFDADPGWIGPKYLKGFWAEPDLHTRWQMIQQARNGGSMTPTVLSQLRRLEREGKVVFYEQCGVSQAEWSDNGWQIHCDNSTVHECIHHQSIDSLSERLCQRIWVATGSQLDARNHPLLQDVLAAHPIECVNGLPVIDEHLRWQGCELFIMGGLAALRVGPAARNLSGARAASDRIVPALTKSSLALMG</sequence>
<dbReference type="KEGG" id="cmp:Cha6605_2108"/>
<name>K9UG53_CHAP6</name>
<protein>
    <recommendedName>
        <fullName evidence="5">L-lysine N6-monooxygenase MbtG</fullName>
        <ecNumber evidence="4">1.14.13.59</ecNumber>
    </recommendedName>
    <alternativeName>
        <fullName evidence="13">Lysine 6-N-hydroxylase</fullName>
    </alternativeName>
    <alternativeName>
        <fullName evidence="12">Lysine N6-hydroxylase</fullName>
    </alternativeName>
    <alternativeName>
        <fullName evidence="10">Lysine-N-oxygenase</fullName>
    </alternativeName>
    <alternativeName>
        <fullName evidence="11">Mycobactin synthase protein G</fullName>
    </alternativeName>
</protein>
<dbReference type="InterPro" id="IPR036188">
    <property type="entry name" value="FAD/NAD-bd_sf"/>
</dbReference>
<dbReference type="InterPro" id="IPR025700">
    <property type="entry name" value="Lys/Orn_oxygenase"/>
</dbReference>
<dbReference type="Proteomes" id="UP000010366">
    <property type="component" value="Chromosome"/>
</dbReference>
<dbReference type="EC" id="1.14.13.59" evidence="4"/>
<evidence type="ECO:0000256" key="7">
    <source>
        <dbReference type="ARBA" id="ARBA00022827"/>
    </source>
</evidence>
<comment type="cofactor">
    <cofactor evidence="1">
        <name>FAD</name>
        <dbReference type="ChEBI" id="CHEBI:57692"/>
    </cofactor>
</comment>
<keyword evidence="8" id="KW-0521">NADP</keyword>
<dbReference type="HOGENOM" id="CLU_014633_2_0_3"/>
<dbReference type="Pfam" id="PF13434">
    <property type="entry name" value="Lys_Orn_oxgnase"/>
    <property type="match status" value="1"/>
</dbReference>
<dbReference type="AlphaFoldDB" id="K9UG53"/>
<evidence type="ECO:0000256" key="6">
    <source>
        <dbReference type="ARBA" id="ARBA00022630"/>
    </source>
</evidence>
<dbReference type="eggNOG" id="COG2072">
    <property type="taxonomic scope" value="Bacteria"/>
</dbReference>
<organism evidence="15 16">
    <name type="scientific">Chamaesiphon minutus (strain ATCC 27169 / PCC 6605)</name>
    <dbReference type="NCBI Taxonomy" id="1173020"/>
    <lineage>
        <taxon>Bacteria</taxon>
        <taxon>Bacillati</taxon>
        <taxon>Cyanobacteriota</taxon>
        <taxon>Cyanophyceae</taxon>
        <taxon>Gomontiellales</taxon>
        <taxon>Chamaesiphonaceae</taxon>
        <taxon>Chamaesiphon</taxon>
    </lineage>
</organism>
<dbReference type="RefSeq" id="WP_015159349.1">
    <property type="nucleotide sequence ID" value="NC_019697.1"/>
</dbReference>
<reference evidence="15 16" key="1">
    <citation type="submission" date="2012-05" db="EMBL/GenBank/DDBJ databases">
        <title>Finished chromosome of genome of Chamaesiphon sp. PCC 6605.</title>
        <authorList>
            <consortium name="US DOE Joint Genome Institute"/>
            <person name="Gugger M."/>
            <person name="Coursin T."/>
            <person name="Rippka R."/>
            <person name="Tandeau De Marsac N."/>
            <person name="Huntemann M."/>
            <person name="Wei C.-L."/>
            <person name="Han J."/>
            <person name="Detter J.C."/>
            <person name="Han C."/>
            <person name="Tapia R."/>
            <person name="Chen A."/>
            <person name="Kyrpides N."/>
            <person name="Mavromatis K."/>
            <person name="Markowitz V."/>
            <person name="Szeto E."/>
            <person name="Ivanova N."/>
            <person name="Pagani I."/>
            <person name="Pati A."/>
            <person name="Goodwin L."/>
            <person name="Nordberg H.P."/>
            <person name="Cantor M.N."/>
            <person name="Hua S.X."/>
            <person name="Woyke T."/>
            <person name="Kerfeld C.A."/>
        </authorList>
    </citation>
    <scope>NUCLEOTIDE SEQUENCE [LARGE SCALE GENOMIC DNA]</scope>
    <source>
        <strain evidence="16">ATCC 27169 / PCC 6605</strain>
    </source>
</reference>
<comment type="catalytic activity">
    <reaction evidence="14">
        <text>L-lysine + NADPH + O2 = N(6)-hydroxy-L-lysine + NADP(+) + H2O</text>
        <dbReference type="Rhea" id="RHEA:23228"/>
        <dbReference type="ChEBI" id="CHEBI:15377"/>
        <dbReference type="ChEBI" id="CHEBI:15379"/>
        <dbReference type="ChEBI" id="CHEBI:32551"/>
        <dbReference type="ChEBI" id="CHEBI:57783"/>
        <dbReference type="ChEBI" id="CHEBI:57820"/>
        <dbReference type="ChEBI" id="CHEBI:58349"/>
        <dbReference type="EC" id="1.14.13.59"/>
    </reaction>
</comment>
<evidence type="ECO:0000256" key="14">
    <source>
        <dbReference type="ARBA" id="ARBA00048407"/>
    </source>
</evidence>
<evidence type="ECO:0000256" key="10">
    <source>
        <dbReference type="ARBA" id="ARBA00029939"/>
    </source>
</evidence>
<comment type="similarity">
    <text evidence="3">Belongs to the lysine N(6)-hydroxylase/L-ornithine N(5)-oxygenase family.</text>
</comment>
<evidence type="ECO:0000256" key="3">
    <source>
        <dbReference type="ARBA" id="ARBA00007588"/>
    </source>
</evidence>
<evidence type="ECO:0000256" key="2">
    <source>
        <dbReference type="ARBA" id="ARBA00004924"/>
    </source>
</evidence>
<dbReference type="PANTHER" id="PTHR38663">
    <property type="match status" value="1"/>
</dbReference>
<evidence type="ECO:0000256" key="4">
    <source>
        <dbReference type="ARBA" id="ARBA00013076"/>
    </source>
</evidence>
<dbReference type="Gene3D" id="3.50.50.60">
    <property type="entry name" value="FAD/NAD(P)-binding domain"/>
    <property type="match status" value="1"/>
</dbReference>
<evidence type="ECO:0000256" key="12">
    <source>
        <dbReference type="ARBA" id="ARBA00032493"/>
    </source>
</evidence>
<evidence type="ECO:0000256" key="5">
    <source>
        <dbReference type="ARBA" id="ARBA00016406"/>
    </source>
</evidence>
<evidence type="ECO:0000256" key="8">
    <source>
        <dbReference type="ARBA" id="ARBA00022857"/>
    </source>
</evidence>
<keyword evidence="9" id="KW-0560">Oxidoreductase</keyword>
<keyword evidence="16" id="KW-1185">Reference proteome</keyword>
<dbReference type="PATRIC" id="fig|1173020.3.peg.2392"/>
<proteinExistence type="inferred from homology"/>
<keyword evidence="6" id="KW-0285">Flavoprotein</keyword>
<evidence type="ECO:0000313" key="15">
    <source>
        <dbReference type="EMBL" id="AFY93194.1"/>
    </source>
</evidence>
<dbReference type="STRING" id="1173020.Cha6605_2108"/>
<evidence type="ECO:0000256" key="9">
    <source>
        <dbReference type="ARBA" id="ARBA00023002"/>
    </source>
</evidence>